<keyword evidence="2" id="KW-0472">Membrane</keyword>
<feature type="domain" description="Bacterial sugar transferase" evidence="3">
    <location>
        <begin position="6"/>
        <end position="181"/>
    </location>
</feature>
<dbReference type="Proteomes" id="UP000287601">
    <property type="component" value="Chromosome"/>
</dbReference>
<keyword evidence="5" id="KW-1185">Reference proteome</keyword>
<evidence type="ECO:0000313" key="5">
    <source>
        <dbReference type="Proteomes" id="UP000287601"/>
    </source>
</evidence>
<gene>
    <name evidence="4" type="ORF">EQM06_00930</name>
</gene>
<keyword evidence="2" id="KW-0812">Transmembrane</keyword>
<evidence type="ECO:0000256" key="2">
    <source>
        <dbReference type="SAM" id="Phobius"/>
    </source>
</evidence>
<keyword evidence="4" id="KW-0808">Transferase</keyword>
<keyword evidence="2" id="KW-1133">Transmembrane helix</keyword>
<reference evidence="4 5" key="1">
    <citation type="submission" date="2019-01" db="EMBL/GenBank/DDBJ databases">
        <title>Draft genomes of a novel of Aminipila strains.</title>
        <authorList>
            <person name="Ma S."/>
        </authorList>
    </citation>
    <scope>NUCLEOTIDE SEQUENCE [LARGE SCALE GENOMIC DNA]</scope>
    <source>
        <strain evidence="5">JN-39</strain>
    </source>
</reference>
<dbReference type="OrthoDB" id="9808602at2"/>
<dbReference type="RefSeq" id="WP_128744555.1">
    <property type="nucleotide sequence ID" value="NZ_CP035281.1"/>
</dbReference>
<comment type="similarity">
    <text evidence="1">Belongs to the bacterial sugar transferase family.</text>
</comment>
<evidence type="ECO:0000256" key="1">
    <source>
        <dbReference type="ARBA" id="ARBA00006464"/>
    </source>
</evidence>
<organism evidence="4 5">
    <name type="scientific">Aminipila luticellarii</name>
    <dbReference type="NCBI Taxonomy" id="2507160"/>
    <lineage>
        <taxon>Bacteria</taxon>
        <taxon>Bacillati</taxon>
        <taxon>Bacillota</taxon>
        <taxon>Clostridia</taxon>
        <taxon>Peptostreptococcales</taxon>
        <taxon>Anaerovoracaceae</taxon>
        <taxon>Aminipila</taxon>
    </lineage>
</organism>
<name>A0A410PSD5_9FIRM</name>
<dbReference type="InterPro" id="IPR003362">
    <property type="entry name" value="Bact_transf"/>
</dbReference>
<dbReference type="AlphaFoldDB" id="A0A410PSD5"/>
<dbReference type="EMBL" id="CP035281">
    <property type="protein sequence ID" value="QAT41901.1"/>
    <property type="molecule type" value="Genomic_DNA"/>
</dbReference>
<accession>A0A410PSD5</accession>
<dbReference type="PANTHER" id="PTHR30576:SF8">
    <property type="entry name" value="UNDECAPRENYL-PHOSPHATE GALACTOSE PHOSPHOTRANSFERASE"/>
    <property type="match status" value="1"/>
</dbReference>
<protein>
    <submittedName>
        <fullName evidence="4">Sugar transferase</fullName>
    </submittedName>
</protein>
<feature type="transmembrane region" description="Helical" evidence="2">
    <location>
        <begin position="12"/>
        <end position="31"/>
    </location>
</feature>
<dbReference type="GO" id="GO:0016780">
    <property type="term" value="F:phosphotransferase activity, for other substituted phosphate groups"/>
    <property type="evidence" value="ECO:0007669"/>
    <property type="project" value="TreeGrafter"/>
</dbReference>
<dbReference type="KEGG" id="amij:EQM06_00930"/>
<evidence type="ECO:0000259" key="3">
    <source>
        <dbReference type="Pfam" id="PF02397"/>
    </source>
</evidence>
<dbReference type="Pfam" id="PF02397">
    <property type="entry name" value="Bac_transf"/>
    <property type="match status" value="1"/>
</dbReference>
<sequence length="201" mass="23359">MKSVAKRILDICCSLVLLIILSPVFFLLFLLCKLKLGSPAIFKQARPGIHGKVFTMYKFRSMTEERDEAGQLLSDEIRLTSFGKLLRKTSLDELPELFNILKGDMSFVGPRPLLVRYLDRYTEEQARRHEVKPGLTGWAQVNGRNAINWEEKFKLDVWYVDHWNLWLDLKIFVLTFLKVFKHEGINSTGEATMQEFMGTKK</sequence>
<dbReference type="PANTHER" id="PTHR30576">
    <property type="entry name" value="COLANIC BIOSYNTHESIS UDP-GLUCOSE LIPID CARRIER TRANSFERASE"/>
    <property type="match status" value="1"/>
</dbReference>
<proteinExistence type="inferred from homology"/>
<evidence type="ECO:0000313" key="4">
    <source>
        <dbReference type="EMBL" id="QAT41901.1"/>
    </source>
</evidence>